<accession>A0AAD6Z8N9</accession>
<comment type="caution">
    <text evidence="2">The sequence shown here is derived from an EMBL/GenBank/DDBJ whole genome shotgun (WGS) entry which is preliminary data.</text>
</comment>
<evidence type="ECO:0000313" key="2">
    <source>
        <dbReference type="EMBL" id="KAJ7312485.1"/>
    </source>
</evidence>
<feature type="region of interest" description="Disordered" evidence="1">
    <location>
        <begin position="17"/>
        <end position="43"/>
    </location>
</feature>
<dbReference type="AlphaFoldDB" id="A0AAD6Z8N9"/>
<protein>
    <submittedName>
        <fullName evidence="2">Uncharacterized protein</fullName>
    </submittedName>
</protein>
<sequence length="211" mass="22029">MGHAAAHVLSTVNIAIHAPSSQTSPRAPSKPYPPRYTSCASRTSPPTSFTMCTVPHTGGTPLGMSSAPLTSPCMPPSRTSLQAPSTLCVARRTPSAPSASPRMSLYRARRRARPPTCIHPRTCPPRPAFPVACTARSMSPTSCTRACTTPASPMPPGTLLCTSPASSCMAPASSSSLPASLASAALPRMSHMAHVAVYALEFATRWASRFL</sequence>
<proteinExistence type="predicted"/>
<organism evidence="2 3">
    <name type="scientific">Mycena albidolilacea</name>
    <dbReference type="NCBI Taxonomy" id="1033008"/>
    <lineage>
        <taxon>Eukaryota</taxon>
        <taxon>Fungi</taxon>
        <taxon>Dikarya</taxon>
        <taxon>Basidiomycota</taxon>
        <taxon>Agaricomycotina</taxon>
        <taxon>Agaricomycetes</taxon>
        <taxon>Agaricomycetidae</taxon>
        <taxon>Agaricales</taxon>
        <taxon>Marasmiineae</taxon>
        <taxon>Mycenaceae</taxon>
        <taxon>Mycena</taxon>
    </lineage>
</organism>
<reference evidence="2" key="1">
    <citation type="submission" date="2023-03" db="EMBL/GenBank/DDBJ databases">
        <title>Massive genome expansion in bonnet fungi (Mycena s.s.) driven by repeated elements and novel gene families across ecological guilds.</title>
        <authorList>
            <consortium name="Lawrence Berkeley National Laboratory"/>
            <person name="Harder C.B."/>
            <person name="Miyauchi S."/>
            <person name="Viragh M."/>
            <person name="Kuo A."/>
            <person name="Thoen E."/>
            <person name="Andreopoulos B."/>
            <person name="Lu D."/>
            <person name="Skrede I."/>
            <person name="Drula E."/>
            <person name="Henrissat B."/>
            <person name="Morin E."/>
            <person name="Kohler A."/>
            <person name="Barry K."/>
            <person name="LaButti K."/>
            <person name="Morin E."/>
            <person name="Salamov A."/>
            <person name="Lipzen A."/>
            <person name="Mereny Z."/>
            <person name="Hegedus B."/>
            <person name="Baldrian P."/>
            <person name="Stursova M."/>
            <person name="Weitz H."/>
            <person name="Taylor A."/>
            <person name="Grigoriev I.V."/>
            <person name="Nagy L.G."/>
            <person name="Martin F."/>
            <person name="Kauserud H."/>
        </authorList>
    </citation>
    <scope>NUCLEOTIDE SEQUENCE</scope>
    <source>
        <strain evidence="2">CBHHK002</strain>
    </source>
</reference>
<dbReference type="Proteomes" id="UP001218218">
    <property type="component" value="Unassembled WGS sequence"/>
</dbReference>
<gene>
    <name evidence="2" type="ORF">DFH08DRAFT_897088</name>
</gene>
<name>A0AAD6Z8N9_9AGAR</name>
<evidence type="ECO:0000313" key="3">
    <source>
        <dbReference type="Proteomes" id="UP001218218"/>
    </source>
</evidence>
<keyword evidence="3" id="KW-1185">Reference proteome</keyword>
<evidence type="ECO:0000256" key="1">
    <source>
        <dbReference type="SAM" id="MobiDB-lite"/>
    </source>
</evidence>
<feature type="region of interest" description="Disordered" evidence="1">
    <location>
        <begin position="89"/>
        <end position="111"/>
    </location>
</feature>
<dbReference type="EMBL" id="JARIHO010000072">
    <property type="protein sequence ID" value="KAJ7312485.1"/>
    <property type="molecule type" value="Genomic_DNA"/>
</dbReference>